<proteinExistence type="predicted"/>
<organism evidence="1 2">
    <name type="scientific">Halteria grandinella</name>
    <dbReference type="NCBI Taxonomy" id="5974"/>
    <lineage>
        <taxon>Eukaryota</taxon>
        <taxon>Sar</taxon>
        <taxon>Alveolata</taxon>
        <taxon>Ciliophora</taxon>
        <taxon>Intramacronucleata</taxon>
        <taxon>Spirotrichea</taxon>
        <taxon>Stichotrichia</taxon>
        <taxon>Sporadotrichida</taxon>
        <taxon>Halteriidae</taxon>
        <taxon>Halteria</taxon>
    </lineage>
</organism>
<sequence>MTLIGILQTAQVARTQRKGLSRCLQTQVIACTLSHLEHIAARRQCRYFPTQQKNRVEGLPLQAGGS</sequence>
<comment type="caution">
    <text evidence="1">The sequence shown here is derived from an EMBL/GenBank/DDBJ whole genome shotgun (WGS) entry which is preliminary data.</text>
</comment>
<dbReference type="EMBL" id="RRYP01000817">
    <property type="protein sequence ID" value="TNV86819.1"/>
    <property type="molecule type" value="Genomic_DNA"/>
</dbReference>
<evidence type="ECO:0000313" key="2">
    <source>
        <dbReference type="Proteomes" id="UP000785679"/>
    </source>
</evidence>
<keyword evidence="2" id="KW-1185">Reference proteome</keyword>
<reference evidence="1" key="1">
    <citation type="submission" date="2019-06" db="EMBL/GenBank/DDBJ databases">
        <authorList>
            <person name="Zheng W."/>
        </authorList>
    </citation>
    <scope>NUCLEOTIDE SEQUENCE</scope>
    <source>
        <strain evidence="1">QDHG01</strain>
    </source>
</reference>
<evidence type="ECO:0000313" key="1">
    <source>
        <dbReference type="EMBL" id="TNV86819.1"/>
    </source>
</evidence>
<dbReference type="Proteomes" id="UP000785679">
    <property type="component" value="Unassembled WGS sequence"/>
</dbReference>
<name>A0A8J8P6E8_HALGN</name>
<gene>
    <name evidence="1" type="ORF">FGO68_gene3732</name>
</gene>
<dbReference type="AlphaFoldDB" id="A0A8J8P6E8"/>
<accession>A0A8J8P6E8</accession>
<protein>
    <submittedName>
        <fullName evidence="1">Uncharacterized protein</fullName>
    </submittedName>
</protein>